<evidence type="ECO:0000313" key="7">
    <source>
        <dbReference type="Ensembl" id="ENSCMMP00000018101.1"/>
    </source>
</evidence>
<dbReference type="AlphaFoldDB" id="A0A8C3CDX9"/>
<feature type="compositionally biased region" description="Gly residues" evidence="5">
    <location>
        <begin position="1"/>
        <end position="12"/>
    </location>
</feature>
<name>A0A8C3CDX9_CAIMO</name>
<organism evidence="7 8">
    <name type="scientific">Cairina moschata</name>
    <name type="common">Muscovy duck</name>
    <dbReference type="NCBI Taxonomy" id="8855"/>
    <lineage>
        <taxon>Eukaryota</taxon>
        <taxon>Metazoa</taxon>
        <taxon>Chordata</taxon>
        <taxon>Craniata</taxon>
        <taxon>Vertebrata</taxon>
        <taxon>Euteleostomi</taxon>
        <taxon>Archelosauria</taxon>
        <taxon>Archosauria</taxon>
        <taxon>Dinosauria</taxon>
        <taxon>Saurischia</taxon>
        <taxon>Theropoda</taxon>
        <taxon>Coelurosauria</taxon>
        <taxon>Aves</taxon>
        <taxon>Neognathae</taxon>
        <taxon>Galloanserae</taxon>
        <taxon>Anseriformes</taxon>
        <taxon>Anatidae</taxon>
        <taxon>Anatinae</taxon>
        <taxon>Cairina</taxon>
    </lineage>
</organism>
<dbReference type="Ensembl" id="ENSCMMT00000019873.1">
    <property type="protein sequence ID" value="ENSCMMP00000018101.1"/>
    <property type="gene ID" value="ENSCMMG00000011453.1"/>
</dbReference>
<dbReference type="InterPro" id="IPR019372">
    <property type="entry name" value="LHFPL"/>
</dbReference>
<keyword evidence="3 6" id="KW-1133">Transmembrane helix</keyword>
<dbReference type="GO" id="GO:0007605">
    <property type="term" value="P:sensory perception of sound"/>
    <property type="evidence" value="ECO:0007669"/>
    <property type="project" value="TreeGrafter"/>
</dbReference>
<evidence type="ECO:0000313" key="8">
    <source>
        <dbReference type="Proteomes" id="UP000694556"/>
    </source>
</evidence>
<evidence type="ECO:0000256" key="1">
    <source>
        <dbReference type="ARBA" id="ARBA00004141"/>
    </source>
</evidence>
<dbReference type="Proteomes" id="UP000694556">
    <property type="component" value="Chromosome 27"/>
</dbReference>
<feature type="compositionally biased region" description="Gly residues" evidence="5">
    <location>
        <begin position="162"/>
        <end position="173"/>
    </location>
</feature>
<evidence type="ECO:0000256" key="6">
    <source>
        <dbReference type="SAM" id="Phobius"/>
    </source>
</evidence>
<accession>A0A8C3CDX9</accession>
<keyword evidence="2 6" id="KW-0812">Transmembrane</keyword>
<feature type="transmembrane region" description="Helical" evidence="6">
    <location>
        <begin position="348"/>
        <end position="371"/>
    </location>
</feature>
<evidence type="ECO:0000256" key="3">
    <source>
        <dbReference type="ARBA" id="ARBA00022989"/>
    </source>
</evidence>
<feature type="transmembrane region" description="Helical" evidence="6">
    <location>
        <begin position="321"/>
        <end position="342"/>
    </location>
</feature>
<feature type="transmembrane region" description="Helical" evidence="6">
    <location>
        <begin position="399"/>
        <end position="421"/>
    </location>
</feature>
<dbReference type="GO" id="GO:0005886">
    <property type="term" value="C:plasma membrane"/>
    <property type="evidence" value="ECO:0007669"/>
    <property type="project" value="TreeGrafter"/>
</dbReference>
<feature type="region of interest" description="Disordered" evidence="5">
    <location>
        <begin position="1"/>
        <end position="222"/>
    </location>
</feature>
<protein>
    <submittedName>
        <fullName evidence="7">LHFPL tetraspan subfamily member 5</fullName>
    </submittedName>
</protein>
<feature type="compositionally biased region" description="Basic and acidic residues" evidence="5">
    <location>
        <begin position="193"/>
        <end position="205"/>
    </location>
</feature>
<feature type="compositionally biased region" description="Pro residues" evidence="5">
    <location>
        <begin position="143"/>
        <end position="161"/>
    </location>
</feature>
<dbReference type="PANTHER" id="PTHR12489">
    <property type="entry name" value="LIPOMA HMGIC FUSION PARTNER-LIKE PROTEIN"/>
    <property type="match status" value="1"/>
</dbReference>
<sequence length="443" mass="46496">MGMHGYTGGGAQGACRGHEAHPRVASWRHRAHPGGTRWGHGAYPGGTAQRVHSSGTGCVRGEWDPSQGHRGTTGGTSRGHMPGAHPEGTSRGRGAHPRRASLERTIPGAPGRIPGAHPRSTGAHPRGTGAYPWGTPRGRIPASFPPHPCSLPGVSPPPPGGAPGGGRGGGGGGARRRSPSLPAAPPPLSTGAERGRAGRGPREETPGGGGGRWGPGGVPAPAMPKLLPAQEAARIYHTNYVRNARAMGVLWALFTLCFAILMVVTFIQPYWIGDSIDTPQAGYFGLFSYCIGNALTGELICKGSPLDFGTIPSSAFKTAMFFVGISTFLIIGSILCFSLFFFCNAATVYKVCAWMQLAAATGLMIGCLIYPDGWDSSEVRRMCGDKTDKYTLGACTVRWAYILCIIGILDALILSFLAFVLGNRQDNLLPSDFKVESKEEGND</sequence>
<keyword evidence="4 6" id="KW-0472">Membrane</keyword>
<feature type="compositionally biased region" description="Gly residues" evidence="5">
    <location>
        <begin position="206"/>
        <end position="217"/>
    </location>
</feature>
<proteinExistence type="predicted"/>
<evidence type="ECO:0000256" key="2">
    <source>
        <dbReference type="ARBA" id="ARBA00022692"/>
    </source>
</evidence>
<comment type="subcellular location">
    <subcellularLocation>
        <location evidence="1">Membrane</location>
        <topology evidence="1">Multi-pass membrane protein</topology>
    </subcellularLocation>
</comment>
<feature type="transmembrane region" description="Helical" evidence="6">
    <location>
        <begin position="249"/>
        <end position="271"/>
    </location>
</feature>
<dbReference type="Pfam" id="PF10242">
    <property type="entry name" value="L_HMGIC_fpl"/>
    <property type="match status" value="1"/>
</dbReference>
<dbReference type="PANTHER" id="PTHR12489:SF18">
    <property type="entry name" value="LHFPL TETRASPAN SUBFAMILY MEMBER 5 PROTEIN"/>
    <property type="match status" value="1"/>
</dbReference>
<reference evidence="7" key="1">
    <citation type="submission" date="2018-09" db="EMBL/GenBank/DDBJ databases">
        <title>Common duck and Muscovy duck high density SNP chip.</title>
        <authorList>
            <person name="Vignal A."/>
            <person name="Thebault N."/>
            <person name="Warren W.C."/>
        </authorList>
    </citation>
    <scope>NUCLEOTIDE SEQUENCE [LARGE SCALE GENOMIC DNA]</scope>
</reference>
<keyword evidence="8" id="KW-1185">Reference proteome</keyword>
<evidence type="ECO:0000256" key="4">
    <source>
        <dbReference type="ARBA" id="ARBA00023136"/>
    </source>
</evidence>
<evidence type="ECO:0000256" key="5">
    <source>
        <dbReference type="SAM" id="MobiDB-lite"/>
    </source>
</evidence>
<reference evidence="7" key="3">
    <citation type="submission" date="2025-09" db="UniProtKB">
        <authorList>
            <consortium name="Ensembl"/>
        </authorList>
    </citation>
    <scope>IDENTIFICATION</scope>
</reference>
<reference evidence="7" key="2">
    <citation type="submission" date="2025-08" db="UniProtKB">
        <authorList>
            <consortium name="Ensembl"/>
        </authorList>
    </citation>
    <scope>IDENTIFICATION</scope>
</reference>
<dbReference type="GO" id="GO:0050974">
    <property type="term" value="P:detection of mechanical stimulus involved in sensory perception"/>
    <property type="evidence" value="ECO:0007669"/>
    <property type="project" value="TreeGrafter"/>
</dbReference>